<protein>
    <submittedName>
        <fullName evidence="4">Tetratricopeptide repeat protein</fullName>
    </submittedName>
</protein>
<keyword evidence="2 3" id="KW-0802">TPR repeat</keyword>
<dbReference type="PANTHER" id="PTHR45586">
    <property type="entry name" value="TPR REPEAT-CONTAINING PROTEIN PA4667"/>
    <property type="match status" value="1"/>
</dbReference>
<keyword evidence="5" id="KW-1185">Reference proteome</keyword>
<dbReference type="PANTHER" id="PTHR45586:SF1">
    <property type="entry name" value="LIPOPOLYSACCHARIDE ASSEMBLY PROTEIN B"/>
    <property type="match status" value="1"/>
</dbReference>
<dbReference type="SMART" id="SM00028">
    <property type="entry name" value="TPR"/>
    <property type="match status" value="8"/>
</dbReference>
<dbReference type="EMBL" id="JBFNXX010000008">
    <property type="protein sequence ID" value="MEW9920323.1"/>
    <property type="molecule type" value="Genomic_DNA"/>
</dbReference>
<evidence type="ECO:0000256" key="1">
    <source>
        <dbReference type="ARBA" id="ARBA00022737"/>
    </source>
</evidence>
<comment type="caution">
    <text evidence="4">The sequence shown here is derived from an EMBL/GenBank/DDBJ whole genome shotgun (WGS) entry which is preliminary data.</text>
</comment>
<sequence>MVELRNVFDLQGKHVGARRAMAELQMERGNLRGAYRQYLYLAEAFPEDLESRIILAEMAFSDGNWEELERHGAQAIELSPDTDDPRIKIISLLRQYRAAIEEDSPTERRDLARQADLMLAEKPESLLLRNVIMDNSIREQDFTRALSEIDWMIANEPKKSLYYQERLRVLAMLGDNRGIEAQLREMIEVFPNEAAHKETLVRFYVSRSNLDAAEDVLRQMASASADDDPDPTIDLIRFLVAYRDSETVRAEIARAIAERADPVPFQTIEASFEFSVGNRTEAIATLQEVLTETESSEQSQDTRITLAKMLLVTGNEVGARTNVEQVLAENANHPEALKMQAHWQVEADDTDAAIGALRIALDQQPQDAEAMTLIANAYARAGQSELARDYLAQAVQASGNAPAETLRYAQILMNEESYLPAEDILLSALRLAPSNTEILITLGQLYLRLEDFDRARSVVDALRRTGDNTAIQAANELEAERLNRQQGTDTAMSFLEELANSAEANLGTKIALLRARLSTGDKAGALALAKVLKEEDPANRELEVVLAEVQTSNGNLDAAETIYRSLLAENPVLPRIWLSLSRLELMKGDREAAKSIIDESLGQNPDNPDLLWAKASYEERDGNIDTAIEIYEKLYEKDSNPVVVANNLASLLATYRDDDASLDRAWVIARRFREAEAPALQDTYGWILHRRGQSAEALSYLESAAQGLPGDPIVQYHLGQVLVALNRPEDALEQFRKAVDIAGPTDVRPQIEEARSLVQSLQDTDKIEN</sequence>
<evidence type="ECO:0000313" key="5">
    <source>
        <dbReference type="Proteomes" id="UP001556098"/>
    </source>
</evidence>
<dbReference type="Pfam" id="PF14559">
    <property type="entry name" value="TPR_19"/>
    <property type="match status" value="3"/>
</dbReference>
<keyword evidence="1" id="KW-0677">Repeat</keyword>
<organism evidence="4 5">
    <name type="scientific">Sulfitobacter sediminis</name>
    <dbReference type="NCBI Taxonomy" id="3234186"/>
    <lineage>
        <taxon>Bacteria</taxon>
        <taxon>Pseudomonadati</taxon>
        <taxon>Pseudomonadota</taxon>
        <taxon>Alphaproteobacteria</taxon>
        <taxon>Rhodobacterales</taxon>
        <taxon>Roseobacteraceae</taxon>
        <taxon>Sulfitobacter</taxon>
    </lineage>
</organism>
<dbReference type="InterPro" id="IPR019734">
    <property type="entry name" value="TPR_rpt"/>
</dbReference>
<evidence type="ECO:0000313" key="4">
    <source>
        <dbReference type="EMBL" id="MEW9920323.1"/>
    </source>
</evidence>
<evidence type="ECO:0000256" key="3">
    <source>
        <dbReference type="PROSITE-ProRule" id="PRU00339"/>
    </source>
</evidence>
<reference evidence="4 5" key="1">
    <citation type="submission" date="2024-07" db="EMBL/GenBank/DDBJ databases">
        <title>Marimonas sp.nov., isolated from tidal-flat sediment.</title>
        <authorList>
            <person name="Jayan J.N."/>
            <person name="Lee S.S."/>
        </authorList>
    </citation>
    <scope>NUCLEOTIDE SEQUENCE [LARGE SCALE GENOMIC DNA]</scope>
    <source>
        <strain evidence="4 5">MJW-29</strain>
    </source>
</reference>
<accession>A0ABV3RQH0</accession>
<evidence type="ECO:0000256" key="2">
    <source>
        <dbReference type="ARBA" id="ARBA00022803"/>
    </source>
</evidence>
<dbReference type="Pfam" id="PF13432">
    <property type="entry name" value="TPR_16"/>
    <property type="match status" value="1"/>
</dbReference>
<dbReference type="SUPFAM" id="SSF48452">
    <property type="entry name" value="TPR-like"/>
    <property type="match status" value="3"/>
</dbReference>
<gene>
    <name evidence="4" type="ORF">AB2B41_11950</name>
</gene>
<dbReference type="InterPro" id="IPR051012">
    <property type="entry name" value="CellSynth/LPSAsmb/PSIAsmb"/>
</dbReference>
<dbReference type="InterPro" id="IPR011990">
    <property type="entry name" value="TPR-like_helical_dom_sf"/>
</dbReference>
<feature type="repeat" description="TPR" evidence="3">
    <location>
        <begin position="712"/>
        <end position="745"/>
    </location>
</feature>
<name>A0ABV3RQH0_9RHOB</name>
<dbReference type="RefSeq" id="WP_367878028.1">
    <property type="nucleotide sequence ID" value="NZ_JBFNXX010000008.1"/>
</dbReference>
<dbReference type="PROSITE" id="PS50005">
    <property type="entry name" value="TPR"/>
    <property type="match status" value="1"/>
</dbReference>
<proteinExistence type="predicted"/>
<dbReference type="Gene3D" id="1.25.40.10">
    <property type="entry name" value="Tetratricopeptide repeat domain"/>
    <property type="match status" value="3"/>
</dbReference>
<dbReference type="Proteomes" id="UP001556098">
    <property type="component" value="Unassembled WGS sequence"/>
</dbReference>